<dbReference type="EMBL" id="CM043792">
    <property type="protein sequence ID" value="KAI4822235.1"/>
    <property type="molecule type" value="Genomic_DNA"/>
</dbReference>
<evidence type="ECO:0000313" key="1">
    <source>
        <dbReference type="EMBL" id="KAI4822235.1"/>
    </source>
</evidence>
<protein>
    <submittedName>
        <fullName evidence="1">Uncharacterized protein</fullName>
    </submittedName>
</protein>
<evidence type="ECO:0000313" key="2">
    <source>
        <dbReference type="Proteomes" id="UP001057452"/>
    </source>
</evidence>
<comment type="caution">
    <text evidence="1">The sequence shown here is derived from an EMBL/GenBank/DDBJ whole genome shotgun (WGS) entry which is preliminary data.</text>
</comment>
<reference evidence="1" key="1">
    <citation type="submission" date="2022-05" db="EMBL/GenBank/DDBJ databases">
        <title>Chromosome-level genome of Chaenocephalus aceratus.</title>
        <authorList>
            <person name="Park H."/>
        </authorList>
    </citation>
    <scope>NUCLEOTIDE SEQUENCE</scope>
    <source>
        <strain evidence="1">KU_202001</strain>
    </source>
</reference>
<name>A0ACB9X873_CHAAC</name>
<gene>
    <name evidence="1" type="ORF">KUCAC02_007794</name>
</gene>
<accession>A0ACB9X873</accession>
<sequence length="170" mass="19291">MGRFNDQELAFVDTPGLWRGNPDKEMKEIQLCLEPGLPTVYLVVLQLGTFTEDERQTVKIIQKAFGTEAAYYTMVLFTRGDDLRADGRSVEELIGEDSALRDFIRECHGQYHVFDNREKDDPSQVKELLQKINRMVQRNGEAQGEANPFKKIITLCAVIAVIGIGKRIVT</sequence>
<dbReference type="Proteomes" id="UP001057452">
    <property type="component" value="Chromosome 8"/>
</dbReference>
<keyword evidence="2" id="KW-1185">Reference proteome</keyword>
<proteinExistence type="predicted"/>
<organism evidence="1 2">
    <name type="scientific">Chaenocephalus aceratus</name>
    <name type="common">Blackfin icefish</name>
    <name type="synonym">Chaenichthys aceratus</name>
    <dbReference type="NCBI Taxonomy" id="36190"/>
    <lineage>
        <taxon>Eukaryota</taxon>
        <taxon>Metazoa</taxon>
        <taxon>Chordata</taxon>
        <taxon>Craniata</taxon>
        <taxon>Vertebrata</taxon>
        <taxon>Euteleostomi</taxon>
        <taxon>Actinopterygii</taxon>
        <taxon>Neopterygii</taxon>
        <taxon>Teleostei</taxon>
        <taxon>Neoteleostei</taxon>
        <taxon>Acanthomorphata</taxon>
        <taxon>Eupercaria</taxon>
        <taxon>Perciformes</taxon>
        <taxon>Notothenioidei</taxon>
        <taxon>Channichthyidae</taxon>
        <taxon>Chaenocephalus</taxon>
    </lineage>
</organism>